<gene>
    <name evidence="1" type="ORF">ACH5RR_014561</name>
</gene>
<proteinExistence type="predicted"/>
<evidence type="ECO:0000313" key="2">
    <source>
        <dbReference type="Proteomes" id="UP001630127"/>
    </source>
</evidence>
<comment type="caution">
    <text evidence="1">The sequence shown here is derived from an EMBL/GenBank/DDBJ whole genome shotgun (WGS) entry which is preliminary data.</text>
</comment>
<evidence type="ECO:0000313" key="1">
    <source>
        <dbReference type="EMBL" id="KAL3526189.1"/>
    </source>
</evidence>
<accession>A0ABD3A4N1</accession>
<name>A0ABD3A4N1_9GENT</name>
<organism evidence="1 2">
    <name type="scientific">Cinchona calisaya</name>
    <dbReference type="NCBI Taxonomy" id="153742"/>
    <lineage>
        <taxon>Eukaryota</taxon>
        <taxon>Viridiplantae</taxon>
        <taxon>Streptophyta</taxon>
        <taxon>Embryophyta</taxon>
        <taxon>Tracheophyta</taxon>
        <taxon>Spermatophyta</taxon>
        <taxon>Magnoliopsida</taxon>
        <taxon>eudicotyledons</taxon>
        <taxon>Gunneridae</taxon>
        <taxon>Pentapetalae</taxon>
        <taxon>asterids</taxon>
        <taxon>lamiids</taxon>
        <taxon>Gentianales</taxon>
        <taxon>Rubiaceae</taxon>
        <taxon>Cinchonoideae</taxon>
        <taxon>Cinchoneae</taxon>
        <taxon>Cinchona</taxon>
    </lineage>
</organism>
<dbReference type="Proteomes" id="UP001630127">
    <property type="component" value="Unassembled WGS sequence"/>
</dbReference>
<dbReference type="EMBL" id="JBJUIK010000006">
    <property type="protein sequence ID" value="KAL3526189.1"/>
    <property type="molecule type" value="Genomic_DNA"/>
</dbReference>
<reference evidence="1 2" key="1">
    <citation type="submission" date="2024-11" db="EMBL/GenBank/DDBJ databases">
        <title>A near-complete genome assembly of Cinchona calisaya.</title>
        <authorList>
            <person name="Lian D.C."/>
            <person name="Zhao X.W."/>
            <person name="Wei L."/>
        </authorList>
    </citation>
    <scope>NUCLEOTIDE SEQUENCE [LARGE SCALE GENOMIC DNA]</scope>
    <source>
        <tissue evidence="1">Nenye</tissue>
    </source>
</reference>
<evidence type="ECO:0008006" key="3">
    <source>
        <dbReference type="Google" id="ProtNLM"/>
    </source>
</evidence>
<protein>
    <recommendedName>
        <fullName evidence="3">RNase H type-1 domain-containing protein</fullName>
    </recommendedName>
</protein>
<dbReference type="AlphaFoldDB" id="A0ABD3A4N1"/>
<keyword evidence="2" id="KW-1185">Reference proteome</keyword>
<sequence length="115" mass="12733">MDGIQAGNIAWKEWFEYDSCSKEGNGMNTFQTGTATGRQVDIWMNCDESFDVKIQVETRFCHRRKRTGIGVLISSNEGGLIGGWSLTETGKQSRSLNDAKGLRLALSKALQGGWK</sequence>